<dbReference type="GO" id="GO:0030527">
    <property type="term" value="F:structural constituent of chromatin"/>
    <property type="evidence" value="ECO:0007669"/>
    <property type="project" value="InterPro"/>
</dbReference>
<dbReference type="GO" id="GO:0046982">
    <property type="term" value="F:protein heterodimerization activity"/>
    <property type="evidence" value="ECO:0007669"/>
    <property type="project" value="InterPro"/>
</dbReference>
<dbReference type="InterPro" id="IPR000558">
    <property type="entry name" value="Histone_H2B"/>
</dbReference>
<dbReference type="Pfam" id="PF00125">
    <property type="entry name" value="Histone"/>
    <property type="match status" value="1"/>
</dbReference>
<accession>A0A0L0DDB8</accession>
<dbReference type="CDD" id="cd00084">
    <property type="entry name" value="HMG-box_SF"/>
    <property type="match status" value="1"/>
</dbReference>
<dbReference type="Gene3D" id="1.10.20.10">
    <property type="entry name" value="Histone, subunit A"/>
    <property type="match status" value="2"/>
</dbReference>
<dbReference type="GO" id="GO:0005634">
    <property type="term" value="C:nucleus"/>
    <property type="evidence" value="ECO:0007669"/>
    <property type="project" value="UniProtKB-ARBA"/>
</dbReference>
<name>A0A0L0DDB8_THETB</name>
<dbReference type="PRINTS" id="PR00621">
    <property type="entry name" value="HISTONEH2B"/>
</dbReference>
<dbReference type="SUPFAM" id="SSF47113">
    <property type="entry name" value="Histone-fold"/>
    <property type="match status" value="2"/>
</dbReference>
<dbReference type="FunFam" id="1.10.20.10:FF:000043">
    <property type="entry name" value="Histone H2B"/>
    <property type="match status" value="1"/>
</dbReference>
<dbReference type="SUPFAM" id="SSF47095">
    <property type="entry name" value="HMG-box"/>
    <property type="match status" value="1"/>
</dbReference>
<dbReference type="GO" id="GO:0000786">
    <property type="term" value="C:nucleosome"/>
    <property type="evidence" value="ECO:0007669"/>
    <property type="project" value="InterPro"/>
</dbReference>
<dbReference type="SMART" id="SM00427">
    <property type="entry name" value="H2B"/>
    <property type="match status" value="1"/>
</dbReference>
<feature type="region of interest" description="Disordered" evidence="2">
    <location>
        <begin position="107"/>
        <end position="137"/>
    </location>
</feature>
<reference evidence="5 6" key="1">
    <citation type="submission" date="2010-05" db="EMBL/GenBank/DDBJ databases">
        <title>The Genome Sequence of Thecamonas trahens ATCC 50062.</title>
        <authorList>
            <consortium name="The Broad Institute Genome Sequencing Platform"/>
            <person name="Russ C."/>
            <person name="Cuomo C."/>
            <person name="Shea T."/>
            <person name="Young S.K."/>
            <person name="Zeng Q."/>
            <person name="Koehrsen M."/>
            <person name="Haas B."/>
            <person name="Borodovsky M."/>
            <person name="Guigo R."/>
            <person name="Alvarado L."/>
            <person name="Berlin A."/>
            <person name="Bochicchio J."/>
            <person name="Borenstein D."/>
            <person name="Chapman S."/>
            <person name="Chen Z."/>
            <person name="Freedman E."/>
            <person name="Gellesch M."/>
            <person name="Goldberg J."/>
            <person name="Griggs A."/>
            <person name="Gujja S."/>
            <person name="Heilman E."/>
            <person name="Heiman D."/>
            <person name="Hepburn T."/>
            <person name="Howarth C."/>
            <person name="Jen D."/>
            <person name="Larson L."/>
            <person name="Mehta T."/>
            <person name="Park D."/>
            <person name="Pearson M."/>
            <person name="Roberts A."/>
            <person name="Saif S."/>
            <person name="Shenoy N."/>
            <person name="Sisk P."/>
            <person name="Stolte C."/>
            <person name="Sykes S."/>
            <person name="Thomson T."/>
            <person name="Walk T."/>
            <person name="White J."/>
            <person name="Yandava C."/>
            <person name="Burger G."/>
            <person name="Gray M.W."/>
            <person name="Holland P.W.H."/>
            <person name="King N."/>
            <person name="Lang F.B.F."/>
            <person name="Roger A.J."/>
            <person name="Ruiz-Trillo I."/>
            <person name="Lander E."/>
            <person name="Nusbaum C."/>
        </authorList>
    </citation>
    <scope>NUCLEOTIDE SEQUENCE [LARGE SCALE GENOMIC DNA]</scope>
    <source>
        <strain evidence="5 6">ATCC 50062</strain>
    </source>
</reference>
<dbReference type="EMBL" id="GL349461">
    <property type="protein sequence ID" value="KNC50347.1"/>
    <property type="molecule type" value="Genomic_DNA"/>
</dbReference>
<dbReference type="InterPro" id="IPR007125">
    <property type="entry name" value="H2A/H2B/H3"/>
</dbReference>
<dbReference type="Proteomes" id="UP000054408">
    <property type="component" value="Unassembled WGS sequence"/>
</dbReference>
<feature type="compositionally biased region" description="Low complexity" evidence="2">
    <location>
        <begin position="112"/>
        <end position="125"/>
    </location>
</feature>
<dbReference type="InterPro" id="IPR032454">
    <property type="entry name" value="Histone_H2A_C"/>
</dbReference>
<dbReference type="Pfam" id="PF16211">
    <property type="entry name" value="Histone_H2A_C"/>
    <property type="match status" value="1"/>
</dbReference>
<evidence type="ECO:0000256" key="1">
    <source>
        <dbReference type="ARBA" id="ARBA00006846"/>
    </source>
</evidence>
<evidence type="ECO:0000259" key="3">
    <source>
        <dbReference type="Pfam" id="PF00125"/>
    </source>
</evidence>
<gene>
    <name evidence="5" type="ORF">AMSG_06832</name>
</gene>
<dbReference type="CDD" id="cd22910">
    <property type="entry name" value="HFD_H2B"/>
    <property type="match status" value="1"/>
</dbReference>
<dbReference type="InterPro" id="IPR009072">
    <property type="entry name" value="Histone-fold"/>
</dbReference>
<dbReference type="InterPro" id="IPR036910">
    <property type="entry name" value="HMG_box_dom_sf"/>
</dbReference>
<protein>
    <submittedName>
        <fullName evidence="5">Histone H2A</fullName>
    </submittedName>
</protein>
<proteinExistence type="inferred from homology"/>
<dbReference type="RefSeq" id="XP_013756892.1">
    <property type="nucleotide sequence ID" value="XM_013901438.1"/>
</dbReference>
<keyword evidence="6" id="KW-1185">Reference proteome</keyword>
<evidence type="ECO:0000259" key="4">
    <source>
        <dbReference type="Pfam" id="PF16211"/>
    </source>
</evidence>
<dbReference type="CDD" id="cd00074">
    <property type="entry name" value="HFD_H2A"/>
    <property type="match status" value="1"/>
</dbReference>
<dbReference type="AlphaFoldDB" id="A0A0L0DDB8"/>
<comment type="similarity">
    <text evidence="1">Belongs to the histone H2B family.</text>
</comment>
<evidence type="ECO:0000313" key="5">
    <source>
        <dbReference type="EMBL" id="KNC50347.1"/>
    </source>
</evidence>
<dbReference type="eggNOG" id="KOG1756">
    <property type="taxonomic scope" value="Eukaryota"/>
</dbReference>
<dbReference type="InterPro" id="IPR002119">
    <property type="entry name" value="Histone_H2A"/>
</dbReference>
<dbReference type="eggNOG" id="KOG1744">
    <property type="taxonomic scope" value="Eukaryota"/>
</dbReference>
<evidence type="ECO:0000313" key="6">
    <source>
        <dbReference type="Proteomes" id="UP000054408"/>
    </source>
</evidence>
<feature type="domain" description="Histone H2A C-terminal" evidence="4">
    <location>
        <begin position="260"/>
        <end position="290"/>
    </location>
</feature>
<dbReference type="OrthoDB" id="1166527at2759"/>
<evidence type="ECO:0000256" key="2">
    <source>
        <dbReference type="SAM" id="MobiDB-lite"/>
    </source>
</evidence>
<dbReference type="GO" id="GO:0003677">
    <property type="term" value="F:DNA binding"/>
    <property type="evidence" value="ECO:0007669"/>
    <property type="project" value="InterPro"/>
</dbReference>
<organism evidence="5 6">
    <name type="scientific">Thecamonas trahens ATCC 50062</name>
    <dbReference type="NCBI Taxonomy" id="461836"/>
    <lineage>
        <taxon>Eukaryota</taxon>
        <taxon>Apusozoa</taxon>
        <taxon>Apusomonadida</taxon>
        <taxon>Apusomonadidae</taxon>
        <taxon>Thecamonas</taxon>
    </lineage>
</organism>
<sequence length="300" mass="32001">MDGGQDKKCGGRAKDRAAVFSSYIYKVLKQVGPQTGISNGAMAICNAMANDLFASIATEAGKLAQYNKRATITSREIQTAVRLLLPGELAKHAVSNATTAIMRYTSSEPRNASPANASEATSSEAEQAESARDSVDEVDTVDAVAENAVASTADLEAEVLAMVAELSLSDAWAAFSKWMRPRINELHPDFSVPEVTVVLSRAWKTREVGGIRAALEAVYLAAVIEYVMAELLELASIAARDNSQERIVPRHLQVAIRDDKELNKLLESVTIASGGVIPDVSSVLMPTESAAADRAPGNHM</sequence>
<feature type="domain" description="Core Histone H2A/H2B/H3" evidence="3">
    <location>
        <begin position="16"/>
        <end position="83"/>
    </location>
</feature>
<dbReference type="GeneID" id="25565908"/>
<dbReference type="PANTHER" id="PTHR23428">
    <property type="entry name" value="HISTONE H2B"/>
    <property type="match status" value="1"/>
</dbReference>
<dbReference type="SMART" id="SM00414">
    <property type="entry name" value="H2A"/>
    <property type="match status" value="1"/>
</dbReference>
<dbReference type="STRING" id="461836.A0A0L0DDB8"/>